<dbReference type="EMBL" id="POTW01000066">
    <property type="protein sequence ID" value="PZF81105.1"/>
    <property type="molecule type" value="Genomic_DNA"/>
</dbReference>
<proteinExistence type="predicted"/>
<evidence type="ECO:0000313" key="2">
    <source>
        <dbReference type="EMBL" id="PZF81105.1"/>
    </source>
</evidence>
<protein>
    <submittedName>
        <fullName evidence="2">Uncharacterized protein</fullName>
    </submittedName>
</protein>
<accession>A0A2W2B134</accession>
<gene>
    <name evidence="2" type="ORF">C1I92_22655</name>
</gene>
<organism evidence="2 3">
    <name type="scientific">Jiangella anatolica</name>
    <dbReference type="NCBI Taxonomy" id="2670374"/>
    <lineage>
        <taxon>Bacteria</taxon>
        <taxon>Bacillati</taxon>
        <taxon>Actinomycetota</taxon>
        <taxon>Actinomycetes</taxon>
        <taxon>Jiangellales</taxon>
        <taxon>Jiangellaceae</taxon>
        <taxon>Jiangella</taxon>
    </lineage>
</organism>
<evidence type="ECO:0000313" key="3">
    <source>
        <dbReference type="Proteomes" id="UP000248764"/>
    </source>
</evidence>
<sequence length="126" mass="13747">MPATAWSSACRRRRTADLQVANVSLNAGLTRIEKQILRAYGRVLPKSTYTVLLLELRPAAIDPGGERDYFLKKQVATWETGTLAGRAADRGRLLTAGRARGFMRTSSSTGITGWRPRRGPAGRSGC</sequence>
<dbReference type="Proteomes" id="UP000248764">
    <property type="component" value="Unassembled WGS sequence"/>
</dbReference>
<reference evidence="2 3" key="1">
    <citation type="submission" date="2018-01" db="EMBL/GenBank/DDBJ databases">
        <title>Draft genome sequence of Jiangella sp. GTF31.</title>
        <authorList>
            <person name="Sahin N."/>
            <person name="Ay H."/>
            <person name="Saygin H."/>
        </authorList>
    </citation>
    <scope>NUCLEOTIDE SEQUENCE [LARGE SCALE GENOMIC DNA]</scope>
    <source>
        <strain evidence="2 3">GTF31</strain>
    </source>
</reference>
<evidence type="ECO:0000256" key="1">
    <source>
        <dbReference type="SAM" id="MobiDB-lite"/>
    </source>
</evidence>
<name>A0A2W2B134_9ACTN</name>
<dbReference type="AlphaFoldDB" id="A0A2W2B134"/>
<comment type="caution">
    <text evidence="2">The sequence shown here is derived from an EMBL/GenBank/DDBJ whole genome shotgun (WGS) entry which is preliminary data.</text>
</comment>
<feature type="region of interest" description="Disordered" evidence="1">
    <location>
        <begin position="105"/>
        <end position="126"/>
    </location>
</feature>
<keyword evidence="3" id="KW-1185">Reference proteome</keyword>